<dbReference type="GO" id="GO:0006747">
    <property type="term" value="P:FAD biosynthetic process"/>
    <property type="evidence" value="ECO:0007669"/>
    <property type="project" value="UniProtKB-UniRule"/>
</dbReference>
<evidence type="ECO:0000256" key="3">
    <source>
        <dbReference type="ARBA" id="ARBA00022630"/>
    </source>
</evidence>
<dbReference type="InterPro" id="IPR023468">
    <property type="entry name" value="Riboflavin_kinase"/>
</dbReference>
<reference evidence="16 17" key="1">
    <citation type="journal article" date="2015" name="J. Biotechnol.">
        <title>Complete genome sequence of Paenibacillus beijingensis 7188(T) (=DSM 24997(T)), a novel rhizobacterium from jujube garden soil.</title>
        <authorList>
            <person name="Kwak Y."/>
            <person name="Shin J.H."/>
        </authorList>
    </citation>
    <scope>NUCLEOTIDE SEQUENCE [LARGE SCALE GENOMIC DNA]</scope>
    <source>
        <strain evidence="16 17">DSM 24997</strain>
    </source>
</reference>
<evidence type="ECO:0000256" key="4">
    <source>
        <dbReference type="ARBA" id="ARBA00022643"/>
    </source>
</evidence>
<evidence type="ECO:0000256" key="8">
    <source>
        <dbReference type="ARBA" id="ARBA00022777"/>
    </source>
</evidence>
<dbReference type="CDD" id="cd02064">
    <property type="entry name" value="FAD_synthetase_N"/>
    <property type="match status" value="1"/>
</dbReference>
<dbReference type="InterPro" id="IPR002606">
    <property type="entry name" value="Riboflavin_kinase_bac"/>
</dbReference>
<dbReference type="HOGENOM" id="CLU_048437_0_2_9"/>
<dbReference type="PANTHER" id="PTHR22749:SF6">
    <property type="entry name" value="RIBOFLAVIN KINASE"/>
    <property type="match status" value="1"/>
</dbReference>
<keyword evidence="5 14" id="KW-0808">Transferase</keyword>
<dbReference type="Pfam" id="PF01687">
    <property type="entry name" value="Flavokinase"/>
    <property type="match status" value="1"/>
</dbReference>
<dbReference type="UniPathway" id="UPA00277">
    <property type="reaction ID" value="UER00407"/>
</dbReference>
<dbReference type="GO" id="GO:0003919">
    <property type="term" value="F:FMN adenylyltransferase activity"/>
    <property type="evidence" value="ECO:0007669"/>
    <property type="project" value="UniProtKB-UniRule"/>
</dbReference>
<dbReference type="InterPro" id="IPR014729">
    <property type="entry name" value="Rossmann-like_a/b/a_fold"/>
</dbReference>
<keyword evidence="3 14" id="KW-0285">Flavoprotein</keyword>
<dbReference type="GO" id="GO:0008531">
    <property type="term" value="F:riboflavin kinase activity"/>
    <property type="evidence" value="ECO:0007669"/>
    <property type="project" value="UniProtKB-UniRule"/>
</dbReference>
<evidence type="ECO:0000256" key="10">
    <source>
        <dbReference type="ARBA" id="ARBA00022840"/>
    </source>
</evidence>
<keyword evidence="8 14" id="KW-0418">Kinase</keyword>
<organism evidence="16 17">
    <name type="scientific">Paenibacillus beijingensis</name>
    <dbReference type="NCBI Taxonomy" id="1126833"/>
    <lineage>
        <taxon>Bacteria</taxon>
        <taxon>Bacillati</taxon>
        <taxon>Bacillota</taxon>
        <taxon>Bacilli</taxon>
        <taxon>Bacillales</taxon>
        <taxon>Paenibacillaceae</taxon>
        <taxon>Paenibacillus</taxon>
    </lineage>
</organism>
<keyword evidence="11" id="KW-0511">Multifunctional enzyme</keyword>
<keyword evidence="17" id="KW-1185">Reference proteome</keyword>
<dbReference type="GO" id="GO:0009398">
    <property type="term" value="P:FMN biosynthetic process"/>
    <property type="evidence" value="ECO:0007669"/>
    <property type="project" value="UniProtKB-UniRule"/>
</dbReference>
<dbReference type="UniPathway" id="UPA00276">
    <property type="reaction ID" value="UER00406"/>
</dbReference>
<dbReference type="Gene3D" id="3.40.50.620">
    <property type="entry name" value="HUPs"/>
    <property type="match status" value="1"/>
</dbReference>
<evidence type="ECO:0000256" key="11">
    <source>
        <dbReference type="ARBA" id="ARBA00023268"/>
    </source>
</evidence>
<evidence type="ECO:0000256" key="14">
    <source>
        <dbReference type="PIRNR" id="PIRNR004491"/>
    </source>
</evidence>
<evidence type="ECO:0000256" key="2">
    <source>
        <dbReference type="ARBA" id="ARBA00005201"/>
    </source>
</evidence>
<keyword evidence="9 14" id="KW-0274">FAD</keyword>
<dbReference type="SUPFAM" id="SSF52374">
    <property type="entry name" value="Nucleotidylyl transferase"/>
    <property type="match status" value="1"/>
</dbReference>
<gene>
    <name evidence="16" type="ORF">VN24_21090</name>
</gene>
<feature type="domain" description="Riboflavin kinase" evidence="15">
    <location>
        <begin position="187"/>
        <end position="324"/>
    </location>
</feature>
<evidence type="ECO:0000313" key="16">
    <source>
        <dbReference type="EMBL" id="AJY76610.1"/>
    </source>
</evidence>
<comment type="catalytic activity">
    <reaction evidence="12 14">
        <text>riboflavin + ATP = FMN + ADP + H(+)</text>
        <dbReference type="Rhea" id="RHEA:14357"/>
        <dbReference type="ChEBI" id="CHEBI:15378"/>
        <dbReference type="ChEBI" id="CHEBI:30616"/>
        <dbReference type="ChEBI" id="CHEBI:57986"/>
        <dbReference type="ChEBI" id="CHEBI:58210"/>
        <dbReference type="ChEBI" id="CHEBI:456216"/>
        <dbReference type="EC" id="2.7.1.26"/>
    </reaction>
</comment>
<evidence type="ECO:0000256" key="12">
    <source>
        <dbReference type="ARBA" id="ARBA00047880"/>
    </source>
</evidence>
<dbReference type="SMART" id="SM00904">
    <property type="entry name" value="Flavokinase"/>
    <property type="match status" value="1"/>
</dbReference>
<dbReference type="Proteomes" id="UP000032633">
    <property type="component" value="Chromosome"/>
</dbReference>
<proteinExistence type="inferred from homology"/>
<dbReference type="PIRSF" id="PIRSF004491">
    <property type="entry name" value="FAD_Synth"/>
    <property type="match status" value="1"/>
</dbReference>
<evidence type="ECO:0000256" key="1">
    <source>
        <dbReference type="ARBA" id="ARBA00004726"/>
    </source>
</evidence>
<dbReference type="EC" id="2.7.1.26" evidence="14"/>
<keyword evidence="10 14" id="KW-0067">ATP-binding</keyword>
<dbReference type="Gene3D" id="2.40.30.30">
    <property type="entry name" value="Riboflavin kinase-like"/>
    <property type="match status" value="1"/>
</dbReference>
<accession>A0A0D5NN92</accession>
<evidence type="ECO:0000313" key="17">
    <source>
        <dbReference type="Proteomes" id="UP000032633"/>
    </source>
</evidence>
<dbReference type="FunFam" id="3.40.50.620:FF:000021">
    <property type="entry name" value="Riboflavin biosynthesis protein"/>
    <property type="match status" value="1"/>
</dbReference>
<comment type="similarity">
    <text evidence="14">Belongs to the ribF family.</text>
</comment>
<dbReference type="KEGG" id="pbj:VN24_21090"/>
<dbReference type="GO" id="GO:0009231">
    <property type="term" value="P:riboflavin biosynthetic process"/>
    <property type="evidence" value="ECO:0007669"/>
    <property type="project" value="InterPro"/>
</dbReference>
<evidence type="ECO:0000256" key="13">
    <source>
        <dbReference type="ARBA" id="ARBA00049494"/>
    </source>
</evidence>
<keyword evidence="6 14" id="KW-0548">Nucleotidyltransferase</keyword>
<dbReference type="SUPFAM" id="SSF82114">
    <property type="entry name" value="Riboflavin kinase-like"/>
    <property type="match status" value="1"/>
</dbReference>
<keyword evidence="4 14" id="KW-0288">FMN</keyword>
<protein>
    <recommendedName>
        <fullName evidence="14">Riboflavin biosynthesis protein</fullName>
    </recommendedName>
    <domain>
        <recommendedName>
            <fullName evidence="14">Riboflavin kinase</fullName>
            <ecNumber evidence="14">2.7.1.26</ecNumber>
        </recommendedName>
        <alternativeName>
            <fullName evidence="14">Flavokinase</fullName>
        </alternativeName>
    </domain>
    <domain>
        <recommendedName>
            <fullName evidence="14">FMN adenylyltransferase</fullName>
            <ecNumber evidence="14">2.7.7.2</ecNumber>
        </recommendedName>
        <alternativeName>
            <fullName evidence="14">FAD pyrophosphorylase</fullName>
        </alternativeName>
        <alternativeName>
            <fullName evidence="14">FAD synthase</fullName>
        </alternativeName>
    </domain>
</protein>
<reference evidence="17" key="2">
    <citation type="submission" date="2015-03" db="EMBL/GenBank/DDBJ databases">
        <title>Genome sequence of Paenibacillus beijingensis strain DSM 24997T.</title>
        <authorList>
            <person name="Kwak Y."/>
            <person name="Shin J.-H."/>
        </authorList>
    </citation>
    <scope>NUCLEOTIDE SEQUENCE [LARGE SCALE GENOMIC DNA]</scope>
    <source>
        <strain evidence="17">DSM 24997</strain>
    </source>
</reference>
<dbReference type="STRING" id="1126833.VN24_21090"/>
<evidence type="ECO:0000256" key="5">
    <source>
        <dbReference type="ARBA" id="ARBA00022679"/>
    </source>
</evidence>
<keyword evidence="7 14" id="KW-0547">Nucleotide-binding</keyword>
<dbReference type="EMBL" id="CP011058">
    <property type="protein sequence ID" value="AJY76610.1"/>
    <property type="molecule type" value="Genomic_DNA"/>
</dbReference>
<dbReference type="PATRIC" id="fig|1126833.4.peg.4634"/>
<dbReference type="EC" id="2.7.7.2" evidence="14"/>
<evidence type="ECO:0000256" key="7">
    <source>
        <dbReference type="ARBA" id="ARBA00022741"/>
    </source>
</evidence>
<comment type="pathway">
    <text evidence="2 14">Cofactor biosynthesis; FMN biosynthesis; FMN from riboflavin (ATP route): step 1/1.</text>
</comment>
<dbReference type="InterPro" id="IPR015865">
    <property type="entry name" value="Riboflavin_kinase_bac/euk"/>
</dbReference>
<dbReference type="InterPro" id="IPR023465">
    <property type="entry name" value="Riboflavin_kinase_dom_sf"/>
</dbReference>
<dbReference type="GO" id="GO:0005524">
    <property type="term" value="F:ATP binding"/>
    <property type="evidence" value="ECO:0007669"/>
    <property type="project" value="UniProtKB-UniRule"/>
</dbReference>
<dbReference type="AlphaFoldDB" id="A0A0D5NN92"/>
<name>A0A0D5NN92_9BACL</name>
<dbReference type="RefSeq" id="WP_045672035.1">
    <property type="nucleotide sequence ID" value="NZ_CP011058.1"/>
</dbReference>
<dbReference type="PANTHER" id="PTHR22749">
    <property type="entry name" value="RIBOFLAVIN KINASE/FMN ADENYLYLTRANSFERASE"/>
    <property type="match status" value="1"/>
</dbReference>
<dbReference type="NCBIfam" id="NF004160">
    <property type="entry name" value="PRK05627.1-3"/>
    <property type="match status" value="1"/>
</dbReference>
<evidence type="ECO:0000256" key="6">
    <source>
        <dbReference type="ARBA" id="ARBA00022695"/>
    </source>
</evidence>
<sequence>MHVEHIQYPVTGEGKNRVFSPCSLAIGFFDGVHHGHRNVIGRAVESARTGGLKAAVMTFDPHPREVLKQDSPDASCLAPLGERLKRFAELGVDLVYVMRFDTAFAQVSPESFVKEVLLPLQVKHAVVGFDFTFGHRGEGTSQLLKELSASWMNVDIMPPLNRGGLKVSSSYIRESLQEGNVELAAELLGRPYEIIGKVVHGDARGRTIGFPTANIEPLHAYAALRIGVYAVTVSLLRADKDGEEAVVEAEYKGMLNHGIKPTFNSGEIRPVLEAHLFSFNGDIYDRNVIVRFHHFLRPERKFDGINQLIEQLGRDKEQAIRILEKIDL</sequence>
<dbReference type="Pfam" id="PF06574">
    <property type="entry name" value="FAD_syn"/>
    <property type="match status" value="1"/>
</dbReference>
<evidence type="ECO:0000256" key="9">
    <source>
        <dbReference type="ARBA" id="ARBA00022827"/>
    </source>
</evidence>
<comment type="pathway">
    <text evidence="1 14">Cofactor biosynthesis; FAD biosynthesis; FAD from FMN: step 1/1.</text>
</comment>
<evidence type="ECO:0000259" key="15">
    <source>
        <dbReference type="SMART" id="SM00904"/>
    </source>
</evidence>
<dbReference type="NCBIfam" id="TIGR00083">
    <property type="entry name" value="ribF"/>
    <property type="match status" value="1"/>
</dbReference>
<dbReference type="InterPro" id="IPR015864">
    <property type="entry name" value="FAD_synthase"/>
</dbReference>
<comment type="catalytic activity">
    <reaction evidence="13 14">
        <text>FMN + ATP + H(+) = FAD + diphosphate</text>
        <dbReference type="Rhea" id="RHEA:17237"/>
        <dbReference type="ChEBI" id="CHEBI:15378"/>
        <dbReference type="ChEBI" id="CHEBI:30616"/>
        <dbReference type="ChEBI" id="CHEBI:33019"/>
        <dbReference type="ChEBI" id="CHEBI:57692"/>
        <dbReference type="ChEBI" id="CHEBI:58210"/>
        <dbReference type="EC" id="2.7.7.2"/>
    </reaction>
</comment>